<evidence type="ECO:0000313" key="8">
    <source>
        <dbReference type="EMBL" id="WLI74465.1"/>
    </source>
</evidence>
<comment type="cofactor">
    <cofactor evidence="1">
        <name>pyridoxal 5'-phosphate</name>
        <dbReference type="ChEBI" id="CHEBI:597326"/>
    </cofactor>
</comment>
<evidence type="ECO:0000256" key="1">
    <source>
        <dbReference type="ARBA" id="ARBA00001933"/>
    </source>
</evidence>
<dbReference type="Pfam" id="PF00291">
    <property type="entry name" value="PALP"/>
    <property type="match status" value="1"/>
</dbReference>
<dbReference type="PANTHER" id="PTHR48078:SF6">
    <property type="entry name" value="L-THREONINE DEHYDRATASE CATABOLIC TDCB"/>
    <property type="match status" value="1"/>
</dbReference>
<dbReference type="InterPro" id="IPR050147">
    <property type="entry name" value="Ser/Thr_Dehydratase"/>
</dbReference>
<dbReference type="InterPro" id="IPR001926">
    <property type="entry name" value="TrpB-like_PALP"/>
</dbReference>
<evidence type="ECO:0000256" key="3">
    <source>
        <dbReference type="ARBA" id="ARBA00022898"/>
    </source>
</evidence>
<dbReference type="PROSITE" id="PS51671">
    <property type="entry name" value="ACT"/>
    <property type="match status" value="1"/>
</dbReference>
<dbReference type="CDD" id="cd01562">
    <property type="entry name" value="Thr-dehyd"/>
    <property type="match status" value="1"/>
</dbReference>
<dbReference type="NCBIfam" id="TIGR01127">
    <property type="entry name" value="ilvA_1Cterm"/>
    <property type="match status" value="1"/>
</dbReference>
<evidence type="ECO:0000259" key="7">
    <source>
        <dbReference type="PROSITE" id="PS51671"/>
    </source>
</evidence>
<name>A0ABY9H7L0_9GAMM</name>
<dbReference type="EC" id="4.3.1.19" evidence="8"/>
<keyword evidence="9" id="KW-1185">Reference proteome</keyword>
<dbReference type="Pfam" id="PF01842">
    <property type="entry name" value="ACT"/>
    <property type="match status" value="1"/>
</dbReference>
<keyword evidence="4 8" id="KW-0456">Lyase</keyword>
<protein>
    <submittedName>
        <fullName evidence="8">Threonine ammonia-lyase</fullName>
        <ecNumber evidence="8">4.3.1.19</ecNumber>
    </submittedName>
</protein>
<dbReference type="InterPro" id="IPR036052">
    <property type="entry name" value="TrpB-like_PALP_sf"/>
</dbReference>
<dbReference type="InterPro" id="IPR044561">
    <property type="entry name" value="ACT_ThrD-II-like"/>
</dbReference>
<evidence type="ECO:0000313" key="9">
    <source>
        <dbReference type="Proteomes" id="UP001235344"/>
    </source>
</evidence>
<dbReference type="RefSeq" id="WP_305502850.1">
    <property type="nucleotide sequence ID" value="NZ_CP131913.1"/>
</dbReference>
<organism evidence="8 9">
    <name type="scientific">Halomonas alkalicola</name>
    <dbReference type="NCBI Taxonomy" id="1930622"/>
    <lineage>
        <taxon>Bacteria</taxon>
        <taxon>Pseudomonadati</taxon>
        <taxon>Pseudomonadota</taxon>
        <taxon>Gammaproteobacteria</taxon>
        <taxon>Oceanospirillales</taxon>
        <taxon>Halomonadaceae</taxon>
        <taxon>Halomonas</taxon>
    </lineage>
</organism>
<accession>A0ABY9H7L0</accession>
<feature type="domain" description="ACT" evidence="7">
    <location>
        <begin position="326"/>
        <end position="406"/>
    </location>
</feature>
<keyword evidence="3" id="KW-0663">Pyridoxal phosphate</keyword>
<dbReference type="SUPFAM" id="SSF53686">
    <property type="entry name" value="Tryptophan synthase beta subunit-like PLP-dependent enzymes"/>
    <property type="match status" value="1"/>
</dbReference>
<proteinExistence type="inferred from homology"/>
<dbReference type="GO" id="GO:0004794">
    <property type="term" value="F:threonine deaminase activity"/>
    <property type="evidence" value="ECO:0007669"/>
    <property type="project" value="UniProtKB-EC"/>
</dbReference>
<comment type="similarity">
    <text evidence="2">Belongs to the serine/threonine dehydratase family.</text>
</comment>
<evidence type="ECO:0000256" key="6">
    <source>
        <dbReference type="SAM" id="MobiDB-lite"/>
    </source>
</evidence>
<dbReference type="InterPro" id="IPR005789">
    <property type="entry name" value="Thr_deHydtase_catblc"/>
</dbReference>
<dbReference type="Proteomes" id="UP001235344">
    <property type="component" value="Chromosome"/>
</dbReference>
<dbReference type="PANTHER" id="PTHR48078">
    <property type="entry name" value="THREONINE DEHYDRATASE, MITOCHONDRIAL-RELATED"/>
    <property type="match status" value="1"/>
</dbReference>
<comment type="catalytic activity">
    <reaction evidence="5">
        <text>L-serine = pyruvate + NH4(+)</text>
        <dbReference type="Rhea" id="RHEA:19169"/>
        <dbReference type="ChEBI" id="CHEBI:15361"/>
        <dbReference type="ChEBI" id="CHEBI:28938"/>
        <dbReference type="ChEBI" id="CHEBI:33384"/>
        <dbReference type="EC" id="4.3.1.17"/>
    </reaction>
</comment>
<dbReference type="CDD" id="cd04886">
    <property type="entry name" value="ACT_ThrD-II-like"/>
    <property type="match status" value="1"/>
</dbReference>
<sequence length="466" mass="50101">MTVTLDDVRQAAARIRGSVERPPCLHSHTLSQLTGCELYIKFENHQFTAAFKERGALNHLLSLSADERARGVIAMSAGNHAQAVAYHASRLGIHATIVMPRHTPNLKVRNTRSFGAEVHLEGNGVAEAGDYARRLAEERDLVFVHPYDDERIIAGQGTIALEMLDEVPDLECLVIPIGGGGLIGGNAVAAKALNPAIEVIGVQTSRFPAMKQALAGEPIHCGLATLAEGIAVKQPGRLTLPIVRERVRDIVLVDEPEIERAILLLLEIEKTVAEGAGAAGLAAVLADPERYRGRKVGLILCGGNIDMLALASVIQRGLVRTARIVRVRVAIPDVPGALAELTRLLADQRANVIQIAHQRTFTDLSLRATEVEATLETLGSEHTREVIEALRAEGYDPVLPANEVHPDERRTPRHTGYPSPRPMPYCFLRVASVAPQAYPWRGSVPSSGVTAGEATAAFADCYAASS</sequence>
<feature type="region of interest" description="Disordered" evidence="6">
    <location>
        <begin position="398"/>
        <end position="418"/>
    </location>
</feature>
<dbReference type="NCBIfam" id="NF005600">
    <property type="entry name" value="PRK07334.1"/>
    <property type="match status" value="1"/>
</dbReference>
<dbReference type="EMBL" id="CP131913">
    <property type="protein sequence ID" value="WLI74465.1"/>
    <property type="molecule type" value="Genomic_DNA"/>
</dbReference>
<gene>
    <name evidence="8" type="ORF">B6N23_06070</name>
</gene>
<evidence type="ECO:0000256" key="4">
    <source>
        <dbReference type="ARBA" id="ARBA00023239"/>
    </source>
</evidence>
<dbReference type="Gene3D" id="3.40.50.1100">
    <property type="match status" value="2"/>
</dbReference>
<evidence type="ECO:0000256" key="2">
    <source>
        <dbReference type="ARBA" id="ARBA00010869"/>
    </source>
</evidence>
<dbReference type="InterPro" id="IPR002912">
    <property type="entry name" value="ACT_dom"/>
</dbReference>
<evidence type="ECO:0000256" key="5">
    <source>
        <dbReference type="ARBA" id="ARBA00049406"/>
    </source>
</evidence>
<reference evidence="8 9" key="1">
    <citation type="submission" date="2023-08" db="EMBL/GenBank/DDBJ databases">
        <title>Transcriptome Analysis of Halomonas alkalicola CICC 11012s to Identify the Genes Involved in Alkaline Tolerances.</title>
        <authorList>
            <person name="Zhai L."/>
        </authorList>
    </citation>
    <scope>NUCLEOTIDE SEQUENCE [LARGE SCALE GENOMIC DNA]</scope>
    <source>
        <strain evidence="8 9">CICC 11012s</strain>
    </source>
</reference>